<dbReference type="Proteomes" id="UP000297910">
    <property type="component" value="Unassembled WGS sequence"/>
</dbReference>
<keyword evidence="3" id="KW-1185">Reference proteome</keyword>
<sequence length="784" mass="87837">MPPKAPRKQYQRGEQVMQVDDPGNHAFKAQPVKNGRKRSMKNNPIEIGSDDEHFQPSKKPCPGPRASNSRIRAAERERNIAESSQEPEDNLPQKVIVRSNVSLTKLSQPFADEDADVYISLLDKNPRYSFRMHSSILKRASSWFKEEIEGDFFDEANPATAADVTADCGIKYRFELKFKADRNHWVLKRLGLTMFEESQTVAAETTSSISYDGHFIPSNGAFHSRRSSFFPPQYDGSCDDVEMGKSMGDPHASPDFDIFGFLSLPSALQPIQKSTSGSQGSENGIKLQEDIIVQLNSAEPDLPAQNNVTEQVATPPTSPTKVVTETGADQIVIQGPQIDTSPQVLLADQIIPTADTPIKAEIESKEQMLSPSLPEHKSPERQLEVLSNVEEKVGEQLRIELQKIEVPPGHQISPEEQLQVAISMENPMGPETKIEEAQQATISLSKQQSKIDPIVKEPSSNYVVEQTLIPTTEKPINNATCQKLAPQKVEQTVLDAYRSLFLCYFGCAPTISTTNVATAASQSLLLIKIANLYNSAKVVRPYIVASLLSLGRGLYASIRRNPHQFLVLANKLQCAPIFKEALIHIVGQYPSWPWLTKENRMGPDLGSVIQKKFDDLQDMRFKVNNALFQSCLVKENVRVSINNLDKSTFDMWIIVQIWHDGFSQQLRQCKMVRRHENRGVEKTMYRLIAQGGDAYLNIDDVMTMIEPFRAGSETREWGHWEKDQVELQLNILKKYASENVEGLLVNELMGDAGGNAGEIEYLTCTKVHEHELPWAEAQVVIIED</sequence>
<dbReference type="PANTHER" id="PTHR38119:SF1">
    <property type="entry name" value="BTB DOMAIN-CONTAINING PROTEIN"/>
    <property type="match status" value="1"/>
</dbReference>
<evidence type="ECO:0000313" key="3">
    <source>
        <dbReference type="Proteomes" id="UP000297910"/>
    </source>
</evidence>
<dbReference type="EMBL" id="PQXI01000023">
    <property type="protein sequence ID" value="TGO28759.1"/>
    <property type="molecule type" value="Genomic_DNA"/>
</dbReference>
<protein>
    <recommendedName>
        <fullName evidence="4">BTB domain-containing protein</fullName>
    </recommendedName>
</protein>
<comment type="caution">
    <text evidence="2">The sequence shown here is derived from an EMBL/GenBank/DDBJ whole genome shotgun (WGS) entry which is preliminary data.</text>
</comment>
<name>A0A4Z1G133_9HELO</name>
<dbReference type="AlphaFoldDB" id="A0A4Z1G133"/>
<feature type="region of interest" description="Disordered" evidence="1">
    <location>
        <begin position="1"/>
        <end position="89"/>
    </location>
</feature>
<proteinExistence type="predicted"/>
<evidence type="ECO:0008006" key="4">
    <source>
        <dbReference type="Google" id="ProtNLM"/>
    </source>
</evidence>
<organism evidence="2 3">
    <name type="scientific">Botrytis paeoniae</name>
    <dbReference type="NCBI Taxonomy" id="278948"/>
    <lineage>
        <taxon>Eukaryota</taxon>
        <taxon>Fungi</taxon>
        <taxon>Dikarya</taxon>
        <taxon>Ascomycota</taxon>
        <taxon>Pezizomycotina</taxon>
        <taxon>Leotiomycetes</taxon>
        <taxon>Helotiales</taxon>
        <taxon>Sclerotiniaceae</taxon>
        <taxon>Botrytis</taxon>
    </lineage>
</organism>
<evidence type="ECO:0000313" key="2">
    <source>
        <dbReference type="EMBL" id="TGO28759.1"/>
    </source>
</evidence>
<evidence type="ECO:0000256" key="1">
    <source>
        <dbReference type="SAM" id="MobiDB-lite"/>
    </source>
</evidence>
<feature type="compositionally biased region" description="Basic residues" evidence="1">
    <location>
        <begin position="1"/>
        <end position="10"/>
    </location>
</feature>
<gene>
    <name evidence="2" type="ORF">BPAE_0023g00240</name>
</gene>
<dbReference type="PANTHER" id="PTHR38119">
    <property type="entry name" value="BTB DOMAIN-CONTAINING PROTEIN-RELATED"/>
    <property type="match status" value="1"/>
</dbReference>
<accession>A0A4Z1G133</accession>
<reference evidence="2 3" key="1">
    <citation type="submission" date="2017-12" db="EMBL/GenBank/DDBJ databases">
        <title>Comparative genomics of Botrytis spp.</title>
        <authorList>
            <person name="Valero-Jimenez C.A."/>
            <person name="Tapia P."/>
            <person name="Veloso J."/>
            <person name="Silva-Moreno E."/>
            <person name="Staats M."/>
            <person name="Valdes J.H."/>
            <person name="Van Kan J.A.L."/>
        </authorList>
    </citation>
    <scope>NUCLEOTIDE SEQUENCE [LARGE SCALE GENOMIC DNA]</scope>
    <source>
        <strain evidence="2 3">Bp0003</strain>
    </source>
</reference>